<feature type="region of interest" description="Disordered" evidence="5">
    <location>
        <begin position="938"/>
        <end position="957"/>
    </location>
</feature>
<organism evidence="8 9">
    <name type="scientific">Lentinula edodes</name>
    <name type="common">Shiitake mushroom</name>
    <name type="synonym">Lentinus edodes</name>
    <dbReference type="NCBI Taxonomy" id="5353"/>
    <lineage>
        <taxon>Eukaryota</taxon>
        <taxon>Fungi</taxon>
        <taxon>Dikarya</taxon>
        <taxon>Basidiomycota</taxon>
        <taxon>Agaricomycotina</taxon>
        <taxon>Agaricomycetes</taxon>
        <taxon>Agaricomycetidae</taxon>
        <taxon>Agaricales</taxon>
        <taxon>Marasmiineae</taxon>
        <taxon>Omphalotaceae</taxon>
        <taxon>Lentinula</taxon>
    </lineage>
</organism>
<feature type="transmembrane region" description="Helical" evidence="6">
    <location>
        <begin position="161"/>
        <end position="182"/>
    </location>
</feature>
<sequence>MSNSKHTPESIELTSRPPFPAPAPNVTPAPTTPDVPEAGLPNNSGELNPSSLLHPVDGGFHAWAFLGASFLIEAIVWGFPDAFGVFLDAYLTDPAYTSHPHASSLLPLIGPIASGIVYCVAPFLSPLINRYPNHRRTAMYVGLLLCWASLFAASYTTNVVILLALQGVVYAFGAALLYFPSLSYLAEWFINLRGFANGVLFAGTGVGGVVLPLTISKLLSMYGPNVTVGYRWVMSLDMYSRFREEVRISFAYFVPILWLPTFASTLNLDSTTSSATLAMFHTGSVIGRLTMGYLSDSSLKQCFILASSTLLATSVTIFVLWGVFSTNLAGLFSFCIIYGLLAGGWPSLWSGFGKGLTLNDPTLSMTLFGILLFTRGIGNIASTPLSAALTGFSSASPTTSFSTNSSSSSSQMSAKLGFNIAGGRFAKYGSPLITMNAQALGVANNNVEGYSAVPGQPGQAPLKYAAYKPKRHSRTSSTQQQLQFRYDTKLDNVDVYRVYTHYLTAEQPPNSNNSNIVVKVETVEESFTDTMPPRTHTTPTMDELESKKDGALVTRITKFPSKIFTKLTSVVLLITDTVVVTIHAYINANASIPTLIFIILVRISVDSNVTSSSTADSYTYIYIQKRISDYIYNFTYTYIHISFSSSSYIQISIQISIQGAVQTRLPTYRRRTSSFFENFDIRDIRRMSGSFIGGIGGSEVESTRSSEQRITPWQPDSAVSRCPHCDTSFHPLSNRKHHCRLCGRVVCALGVTSGKRVEPCSILFVVDPKTRQIEQVEEGVDYGVRKRKPSVDIRSTSSKDGGKPGLVEAGLTKHSEEEQSEEEKFLKGVRICRGCKPVLLREQYLRERNITMGGVTGEFLKLYEAFLGLEKEIEDSLPAFEELLVGLKMSSGNNNGSDPPHALTAQTATAAAERKRLLQVFARYDALAKRIRNLPCGIQGKGSKGSQSDKGIKAKGTKGEYNINTSQERVQAAIALRAARFLEARMVGLGAVPSSVSAAQGKREKSNSKDSNMGTSPSIGIHPSSSSAIISSSSFSPSSSASQNLDATLQKTLQPLLEQESLLESYIAEATKARKFEDAKILRGNLREIRGEIGRVVGDV</sequence>
<evidence type="ECO:0000259" key="7">
    <source>
        <dbReference type="PROSITE" id="PS50178"/>
    </source>
</evidence>
<dbReference type="SMART" id="SM00064">
    <property type="entry name" value="FYVE"/>
    <property type="match status" value="1"/>
</dbReference>
<reference evidence="8 9" key="2">
    <citation type="submission" date="2017-02" db="EMBL/GenBank/DDBJ databases">
        <title>A genome survey and senescence transcriptome analysis in Lentinula edodes.</title>
        <authorList>
            <person name="Sakamoto Y."/>
            <person name="Nakade K."/>
            <person name="Sato S."/>
            <person name="Yoshida Y."/>
            <person name="Miyazaki K."/>
            <person name="Natsume S."/>
            <person name="Konno N."/>
        </authorList>
    </citation>
    <scope>NUCLEOTIDE SEQUENCE [LARGE SCALE GENOMIC DNA]</scope>
    <source>
        <strain evidence="8 9">NBRC 111202</strain>
    </source>
</reference>
<dbReference type="PANTHER" id="PTHR11360:SF287">
    <property type="entry name" value="MFS MONOCARBOXYLATE TRANSPORTER"/>
    <property type="match status" value="1"/>
</dbReference>
<dbReference type="InterPro" id="IPR021565">
    <property type="entry name" value="Rbsn_Rab-bd"/>
</dbReference>
<name>A0A1Q3EGM7_LENED</name>
<feature type="region of interest" description="Disordered" evidence="5">
    <location>
        <begin position="1"/>
        <end position="46"/>
    </location>
</feature>
<feature type="transmembrane region" description="Helical" evidence="6">
    <location>
        <begin position="250"/>
        <end position="268"/>
    </location>
</feature>
<keyword evidence="9" id="KW-1185">Reference proteome</keyword>
<evidence type="ECO:0000256" key="1">
    <source>
        <dbReference type="ARBA" id="ARBA00022723"/>
    </source>
</evidence>
<feature type="transmembrane region" description="Helical" evidence="6">
    <location>
        <begin position="105"/>
        <end position="125"/>
    </location>
</feature>
<feature type="region of interest" description="Disordered" evidence="5">
    <location>
        <begin position="994"/>
        <end position="1023"/>
    </location>
</feature>
<dbReference type="SUPFAM" id="SSF57903">
    <property type="entry name" value="FYVE/PHD zinc finger"/>
    <property type="match status" value="1"/>
</dbReference>
<dbReference type="Gene3D" id="1.20.1250.20">
    <property type="entry name" value="MFS general substrate transporter like domains"/>
    <property type="match status" value="2"/>
</dbReference>
<evidence type="ECO:0000313" key="8">
    <source>
        <dbReference type="EMBL" id="GAW06336.1"/>
    </source>
</evidence>
<dbReference type="Gene3D" id="4.10.860.20">
    <property type="entry name" value="Rabenosyn, Rab binding domain"/>
    <property type="match status" value="1"/>
</dbReference>
<keyword evidence="6" id="KW-0472">Membrane</keyword>
<feature type="domain" description="FYVE-type" evidence="7">
    <location>
        <begin position="716"/>
        <end position="747"/>
    </location>
</feature>
<protein>
    <submittedName>
        <fullName evidence="8">MFS general substrate transporter</fullName>
    </submittedName>
</protein>
<dbReference type="SUPFAM" id="SSF103473">
    <property type="entry name" value="MFS general substrate transporter"/>
    <property type="match status" value="1"/>
</dbReference>
<dbReference type="Pfam" id="PF11464">
    <property type="entry name" value="Rbsn"/>
    <property type="match status" value="1"/>
</dbReference>
<dbReference type="Proteomes" id="UP000188533">
    <property type="component" value="Unassembled WGS sequence"/>
</dbReference>
<dbReference type="EMBL" id="BDGU01000315">
    <property type="protein sequence ID" value="GAW06336.1"/>
    <property type="molecule type" value="Genomic_DNA"/>
</dbReference>
<dbReference type="InterPro" id="IPR013083">
    <property type="entry name" value="Znf_RING/FYVE/PHD"/>
</dbReference>
<keyword evidence="6" id="KW-0812">Transmembrane</keyword>
<evidence type="ECO:0000256" key="2">
    <source>
        <dbReference type="ARBA" id="ARBA00022771"/>
    </source>
</evidence>
<dbReference type="InterPro" id="IPR050327">
    <property type="entry name" value="Proton-linked_MCT"/>
</dbReference>
<dbReference type="InterPro" id="IPR000306">
    <property type="entry name" value="Znf_FYVE"/>
</dbReference>
<reference evidence="8 9" key="1">
    <citation type="submission" date="2016-08" db="EMBL/GenBank/DDBJ databases">
        <authorList>
            <consortium name="Lentinula edodes genome sequencing consortium"/>
            <person name="Sakamoto Y."/>
            <person name="Nakade K."/>
            <person name="Sato S."/>
            <person name="Yoshida Y."/>
            <person name="Miyazaki K."/>
            <person name="Natsume S."/>
            <person name="Konno N."/>
        </authorList>
    </citation>
    <scope>NUCLEOTIDE SEQUENCE [LARGE SCALE GENOMIC DNA]</scope>
    <source>
        <strain evidence="8 9">NBRC 111202</strain>
    </source>
</reference>
<proteinExistence type="predicted"/>
<comment type="caution">
    <text evidence="8">The sequence shown here is derived from an EMBL/GenBank/DDBJ whole genome shotgun (WGS) entry which is preliminary data.</text>
</comment>
<keyword evidence="1" id="KW-0479">Metal-binding</keyword>
<keyword evidence="3" id="KW-0862">Zinc</keyword>
<feature type="transmembrane region" description="Helical" evidence="6">
    <location>
        <begin position="274"/>
        <end position="291"/>
    </location>
</feature>
<dbReference type="InterPro" id="IPR011011">
    <property type="entry name" value="Znf_FYVE_PHD"/>
</dbReference>
<feature type="transmembrane region" description="Helical" evidence="6">
    <location>
        <begin position="303"/>
        <end position="324"/>
    </location>
</feature>
<gene>
    <name evidence="8" type="ORF">LENED_008254</name>
</gene>
<dbReference type="CDD" id="cd15737">
    <property type="entry name" value="FYVE2_Vac1p_like"/>
    <property type="match status" value="1"/>
</dbReference>
<feature type="transmembrane region" description="Helical" evidence="6">
    <location>
        <begin position="60"/>
        <end position="79"/>
    </location>
</feature>
<dbReference type="GO" id="GO:0008270">
    <property type="term" value="F:zinc ion binding"/>
    <property type="evidence" value="ECO:0007669"/>
    <property type="project" value="UniProtKB-KW"/>
</dbReference>
<dbReference type="InterPro" id="IPR036259">
    <property type="entry name" value="MFS_trans_sf"/>
</dbReference>
<dbReference type="InterPro" id="IPR036531">
    <property type="entry name" value="Rbsn_Rab-bd_sf"/>
</dbReference>
<evidence type="ECO:0000256" key="5">
    <source>
        <dbReference type="SAM" id="MobiDB-lite"/>
    </source>
</evidence>
<feature type="transmembrane region" description="Helical" evidence="6">
    <location>
        <begin position="137"/>
        <end position="155"/>
    </location>
</feature>
<keyword evidence="2 4" id="KW-0863">Zinc-finger</keyword>
<dbReference type="Pfam" id="PF01363">
    <property type="entry name" value="FYVE"/>
    <property type="match status" value="1"/>
</dbReference>
<feature type="region of interest" description="Disordered" evidence="5">
    <location>
        <begin position="791"/>
        <end position="819"/>
    </location>
</feature>
<feature type="transmembrane region" description="Helical" evidence="6">
    <location>
        <begin position="194"/>
        <end position="215"/>
    </location>
</feature>
<accession>A0A1Q3EGM7</accession>
<feature type="compositionally biased region" description="Pro residues" evidence="5">
    <location>
        <begin position="17"/>
        <end position="33"/>
    </location>
</feature>
<evidence type="ECO:0000313" key="9">
    <source>
        <dbReference type="Proteomes" id="UP000188533"/>
    </source>
</evidence>
<evidence type="ECO:0000256" key="6">
    <source>
        <dbReference type="SAM" id="Phobius"/>
    </source>
</evidence>
<dbReference type="AlphaFoldDB" id="A0A1Q3EGM7"/>
<dbReference type="InterPro" id="IPR017455">
    <property type="entry name" value="Znf_FYVE-rel"/>
</dbReference>
<dbReference type="PROSITE" id="PS50178">
    <property type="entry name" value="ZF_FYVE"/>
    <property type="match status" value="1"/>
</dbReference>
<dbReference type="Gene3D" id="3.30.40.10">
    <property type="entry name" value="Zinc/RING finger domain, C3HC4 (zinc finger)"/>
    <property type="match status" value="1"/>
</dbReference>
<dbReference type="SUPFAM" id="SSF140125">
    <property type="entry name" value="Rabenosyn-5 Rab-binding domain-like"/>
    <property type="match status" value="1"/>
</dbReference>
<feature type="transmembrane region" description="Helical" evidence="6">
    <location>
        <begin position="330"/>
        <end position="349"/>
    </location>
</feature>
<evidence type="ECO:0000256" key="4">
    <source>
        <dbReference type="PROSITE-ProRule" id="PRU00091"/>
    </source>
</evidence>
<dbReference type="PANTHER" id="PTHR11360">
    <property type="entry name" value="MONOCARBOXYLATE TRANSPORTER"/>
    <property type="match status" value="1"/>
</dbReference>
<evidence type="ECO:0000256" key="3">
    <source>
        <dbReference type="ARBA" id="ARBA00022833"/>
    </source>
</evidence>
<keyword evidence="6" id="KW-1133">Transmembrane helix</keyword>